<reference evidence="1 2" key="1">
    <citation type="submission" date="2024-12" db="EMBL/GenBank/DDBJ databases">
        <authorList>
            <person name="Lee Y."/>
        </authorList>
    </citation>
    <scope>NUCLEOTIDE SEQUENCE [LARGE SCALE GENOMIC DNA]</scope>
    <source>
        <strain evidence="1 2">03SUJ4</strain>
    </source>
</reference>
<dbReference type="Proteomes" id="UP001634747">
    <property type="component" value="Unassembled WGS sequence"/>
</dbReference>
<sequence length="197" mass="21654">MSSLKRYKLRLSAWIILGILLCCAITVGVSAVEPCQRAVKRVITEVKWPHYSKATVARWIAWGKQHPNYVPPKRKPIVSTREVEDMVAFACDMPAIEDSPVETAMLETPPDEVLAEQFIDASPFTIETASVDNPPVALLNVPIQEAPALPGEAAEPQTWLFLLTGVGFLVVLRRNLGRERSAVVLDASTLSLKPSVL</sequence>
<protein>
    <recommendedName>
        <fullName evidence="3">PEP-CTERM protein-sorting domain-containing protein</fullName>
    </recommendedName>
</protein>
<evidence type="ECO:0000313" key="2">
    <source>
        <dbReference type="Proteomes" id="UP001634747"/>
    </source>
</evidence>
<evidence type="ECO:0008006" key="3">
    <source>
        <dbReference type="Google" id="ProtNLM"/>
    </source>
</evidence>
<proteinExistence type="predicted"/>
<organism evidence="1 2">
    <name type="scientific">Terriglobus aquaticus</name>
    <dbReference type="NCBI Taxonomy" id="940139"/>
    <lineage>
        <taxon>Bacteria</taxon>
        <taxon>Pseudomonadati</taxon>
        <taxon>Acidobacteriota</taxon>
        <taxon>Terriglobia</taxon>
        <taxon>Terriglobales</taxon>
        <taxon>Acidobacteriaceae</taxon>
        <taxon>Terriglobus</taxon>
    </lineage>
</organism>
<comment type="caution">
    <text evidence="1">The sequence shown here is derived from an EMBL/GenBank/DDBJ whole genome shotgun (WGS) entry which is preliminary data.</text>
</comment>
<dbReference type="EMBL" id="JBJYXY010000001">
    <property type="protein sequence ID" value="MFN2974767.1"/>
    <property type="molecule type" value="Genomic_DNA"/>
</dbReference>
<name>A0ABW9KI49_9BACT</name>
<gene>
    <name evidence="1" type="ORF">ACK2TP_03250</name>
</gene>
<dbReference type="RefSeq" id="WP_263413678.1">
    <property type="nucleotide sequence ID" value="NZ_BAABBH010000001.1"/>
</dbReference>
<evidence type="ECO:0000313" key="1">
    <source>
        <dbReference type="EMBL" id="MFN2974767.1"/>
    </source>
</evidence>
<keyword evidence="2" id="KW-1185">Reference proteome</keyword>
<accession>A0ABW9KI49</accession>